<evidence type="ECO:0000313" key="8">
    <source>
        <dbReference type="EMBL" id="AWH94611.1"/>
    </source>
</evidence>
<dbReference type="GO" id="GO:0005524">
    <property type="term" value="F:ATP binding"/>
    <property type="evidence" value="ECO:0007669"/>
    <property type="project" value="UniProtKB-KW"/>
</dbReference>
<reference evidence="8 9" key="1">
    <citation type="submission" date="2016-04" db="EMBL/GenBank/DDBJ databases">
        <title>Complete genome sequence of the haloalkaliphilic hydrocarbon-degrading bacterium Dietzia psychralcaliphila ILA-1T, isolated from a drain of a fish product-processing plant.</title>
        <authorList>
            <person name="Zhao J."/>
            <person name="Hu B."/>
            <person name="Geng S."/>
            <person name="Nie Y."/>
            <person name="Tang Y."/>
        </authorList>
    </citation>
    <scope>NUCLEOTIDE SEQUENCE [LARGE SCALE GENOMIC DNA]</scope>
    <source>
        <strain evidence="8 9">ILA-1</strain>
    </source>
</reference>
<feature type="domain" description="ABC transporter" evidence="7">
    <location>
        <begin position="9"/>
        <end position="229"/>
    </location>
</feature>
<accession>A0AAD0JRR8</accession>
<dbReference type="SMART" id="SM00382">
    <property type="entry name" value="AAA"/>
    <property type="match status" value="1"/>
</dbReference>
<dbReference type="PROSITE" id="PS50893">
    <property type="entry name" value="ABC_TRANSPORTER_2"/>
    <property type="match status" value="1"/>
</dbReference>
<dbReference type="EMBL" id="CP015453">
    <property type="protein sequence ID" value="AWH94611.1"/>
    <property type="molecule type" value="Genomic_DNA"/>
</dbReference>
<proteinExistence type="predicted"/>
<dbReference type="CDD" id="cd03293">
    <property type="entry name" value="ABC_NrtD_SsuB_transporters"/>
    <property type="match status" value="1"/>
</dbReference>
<evidence type="ECO:0000256" key="2">
    <source>
        <dbReference type="ARBA" id="ARBA00022475"/>
    </source>
</evidence>
<dbReference type="InterPro" id="IPR003439">
    <property type="entry name" value="ABC_transporter-like_ATP-bd"/>
</dbReference>
<evidence type="ECO:0000256" key="3">
    <source>
        <dbReference type="ARBA" id="ARBA00022741"/>
    </source>
</evidence>
<keyword evidence="4 8" id="KW-0067">ATP-binding</keyword>
<dbReference type="InterPro" id="IPR050166">
    <property type="entry name" value="ABC_transporter_ATP-bind"/>
</dbReference>
<dbReference type="SUPFAM" id="SSF52540">
    <property type="entry name" value="P-loop containing nucleoside triphosphate hydrolases"/>
    <property type="match status" value="1"/>
</dbReference>
<name>A0AAD0JRR8_9ACTN</name>
<keyword evidence="1" id="KW-0813">Transport</keyword>
<dbReference type="KEGG" id="dpc:A6048_02835"/>
<dbReference type="GO" id="GO:0016887">
    <property type="term" value="F:ATP hydrolysis activity"/>
    <property type="evidence" value="ECO:0007669"/>
    <property type="project" value="InterPro"/>
</dbReference>
<keyword evidence="2" id="KW-1003">Cell membrane</keyword>
<evidence type="ECO:0000259" key="7">
    <source>
        <dbReference type="PROSITE" id="PS50893"/>
    </source>
</evidence>
<sequence length="244" mass="26023">MTTTLAPAGALRGVTRSFGDTIVLRDLDLTVPRGDIVALLGRSGSGKSTALRILAGLDRDLDGGSVHIDGAPAVVFQDSRLLPWRTVAENVRHGLNRVGVGRGEKSARVTGILAEVGLEGREGAYPGELSGGQAQRTSLARALVAEPALLLLDEPFGALDALTRRTMHRLLLRLWAHHGFGVLLVTHDVDEAVALADRVLVLDDGVVGHTETIDRPRGGGETSHHRRRLLDALGVDHTDEDYSI</sequence>
<dbReference type="Proteomes" id="UP000244903">
    <property type="component" value="Chromosome"/>
</dbReference>
<evidence type="ECO:0000256" key="4">
    <source>
        <dbReference type="ARBA" id="ARBA00022840"/>
    </source>
</evidence>
<evidence type="ECO:0000256" key="1">
    <source>
        <dbReference type="ARBA" id="ARBA00022448"/>
    </source>
</evidence>
<evidence type="ECO:0000313" key="9">
    <source>
        <dbReference type="Proteomes" id="UP000244903"/>
    </source>
</evidence>
<dbReference type="InterPro" id="IPR027417">
    <property type="entry name" value="P-loop_NTPase"/>
</dbReference>
<dbReference type="Gene3D" id="3.40.50.300">
    <property type="entry name" value="P-loop containing nucleotide triphosphate hydrolases"/>
    <property type="match status" value="1"/>
</dbReference>
<keyword evidence="6" id="KW-0472">Membrane</keyword>
<gene>
    <name evidence="8" type="ORF">A6048_02835</name>
</gene>
<evidence type="ECO:0000256" key="5">
    <source>
        <dbReference type="ARBA" id="ARBA00022967"/>
    </source>
</evidence>
<dbReference type="PANTHER" id="PTHR42788:SF17">
    <property type="entry name" value="ALIPHATIC SULFONATES IMPORT ATP-BINDING PROTEIN SSUB"/>
    <property type="match status" value="1"/>
</dbReference>
<dbReference type="AlphaFoldDB" id="A0AAD0JRR8"/>
<keyword evidence="5" id="KW-1278">Translocase</keyword>
<dbReference type="Pfam" id="PF00005">
    <property type="entry name" value="ABC_tran"/>
    <property type="match status" value="1"/>
</dbReference>
<keyword evidence="9" id="KW-1185">Reference proteome</keyword>
<dbReference type="InterPro" id="IPR003593">
    <property type="entry name" value="AAA+_ATPase"/>
</dbReference>
<dbReference type="RefSeq" id="WP_107748907.1">
    <property type="nucleotide sequence ID" value="NZ_CP015453.1"/>
</dbReference>
<evidence type="ECO:0000256" key="6">
    <source>
        <dbReference type="ARBA" id="ARBA00023136"/>
    </source>
</evidence>
<keyword evidence="3" id="KW-0547">Nucleotide-binding</keyword>
<dbReference type="PANTHER" id="PTHR42788">
    <property type="entry name" value="TAURINE IMPORT ATP-BINDING PROTEIN-RELATED"/>
    <property type="match status" value="1"/>
</dbReference>
<organism evidence="8 9">
    <name type="scientific">Dietzia psychralcaliphila</name>
    <dbReference type="NCBI Taxonomy" id="139021"/>
    <lineage>
        <taxon>Bacteria</taxon>
        <taxon>Bacillati</taxon>
        <taxon>Actinomycetota</taxon>
        <taxon>Actinomycetes</taxon>
        <taxon>Mycobacteriales</taxon>
        <taxon>Dietziaceae</taxon>
        <taxon>Dietzia</taxon>
    </lineage>
</organism>
<protein>
    <submittedName>
        <fullName evidence="8">Aliphatic sulfonate ABC transporter ATP-binding protein</fullName>
    </submittedName>
</protein>